<proteinExistence type="predicted"/>
<gene>
    <name evidence="1" type="ORF">D3874_11740</name>
</gene>
<dbReference type="EMBL" id="QYUK01000011">
    <property type="protein sequence ID" value="RJF87611.1"/>
    <property type="molecule type" value="Genomic_DNA"/>
</dbReference>
<organism evidence="1 2">
    <name type="scientific">Oleomonas cavernae</name>
    <dbReference type="NCBI Taxonomy" id="2320859"/>
    <lineage>
        <taxon>Bacteria</taxon>
        <taxon>Pseudomonadati</taxon>
        <taxon>Pseudomonadota</taxon>
        <taxon>Alphaproteobacteria</taxon>
        <taxon>Acetobacterales</taxon>
        <taxon>Acetobacteraceae</taxon>
        <taxon>Oleomonas</taxon>
    </lineage>
</organism>
<name>A0A418WC52_9PROT</name>
<evidence type="ECO:0000313" key="1">
    <source>
        <dbReference type="EMBL" id="RJF87611.1"/>
    </source>
</evidence>
<reference evidence="1 2" key="1">
    <citation type="submission" date="2018-09" db="EMBL/GenBank/DDBJ databases">
        <authorList>
            <person name="Zhu H."/>
        </authorList>
    </citation>
    <scope>NUCLEOTIDE SEQUENCE [LARGE SCALE GENOMIC DNA]</scope>
    <source>
        <strain evidence="1 2">K1W22B-8</strain>
    </source>
</reference>
<keyword evidence="2" id="KW-1185">Reference proteome</keyword>
<dbReference type="AlphaFoldDB" id="A0A418WC52"/>
<dbReference type="OrthoDB" id="7220707at2"/>
<evidence type="ECO:0000313" key="2">
    <source>
        <dbReference type="Proteomes" id="UP000284605"/>
    </source>
</evidence>
<accession>A0A418WC52</accession>
<protein>
    <submittedName>
        <fullName evidence="1">Uncharacterized protein</fullName>
    </submittedName>
</protein>
<comment type="caution">
    <text evidence="1">The sequence shown here is derived from an EMBL/GenBank/DDBJ whole genome shotgun (WGS) entry which is preliminary data.</text>
</comment>
<dbReference type="Proteomes" id="UP000284605">
    <property type="component" value="Unassembled WGS sequence"/>
</dbReference>
<dbReference type="RefSeq" id="WP_119778249.1">
    <property type="nucleotide sequence ID" value="NZ_QYUK01000011.1"/>
</dbReference>
<sequence>MARETLHIVQSFNPGARGSLRADPPVQVSSADCARRMAEKLSASKLGVVAFSATGDLDAGDFDDRPAIHFKAGRLPIEFDD</sequence>